<dbReference type="SFLD" id="SFLDS00003">
    <property type="entry name" value="Haloacid_Dehalogenase"/>
    <property type="match status" value="1"/>
</dbReference>
<keyword evidence="3" id="KW-1185">Reference proteome</keyword>
<comment type="cofactor">
    <cofactor evidence="1">
        <name>Mg(2+)</name>
        <dbReference type="ChEBI" id="CHEBI:18420"/>
    </cofactor>
</comment>
<sequence length="272" mass="30923">MNKMFEKIKIVAFDVDGTILPYGQHEIHKKIKKMLVDLRKKNYIVAIATGREYVTISNVLDDLSADYFIGANGAFIYDLNKKKEIYNDFIHINDVKEIIELTKPLVKSIYVTDSQNIHITHGDYENNWFLSKYMDKIKLLDYNNIDKNQISKIALSHSEEGTYEKIKAALDESGLPLAITATWSRGTFLAKENVDKSTALSVLAKKLDYTMENVMAFGDGTNDYKMIRDAGIGVSVLGKNYQDNLNNKVAKFIVAAPEDFGPLEFLRENKMI</sequence>
<dbReference type="Gene3D" id="3.30.1240.10">
    <property type="match status" value="1"/>
</dbReference>
<dbReference type="Proteomes" id="UP001059576">
    <property type="component" value="Chromosome"/>
</dbReference>
<evidence type="ECO:0000313" key="3">
    <source>
        <dbReference type="Proteomes" id="UP001059576"/>
    </source>
</evidence>
<organism evidence="2 3">
    <name type="scientific">Mycoplasmopsis equigenitalium</name>
    <dbReference type="NCBI Taxonomy" id="114883"/>
    <lineage>
        <taxon>Bacteria</taxon>
        <taxon>Bacillati</taxon>
        <taxon>Mycoplasmatota</taxon>
        <taxon>Mycoplasmoidales</taxon>
        <taxon>Metamycoplasmataceae</taxon>
        <taxon>Mycoplasmopsis</taxon>
    </lineage>
</organism>
<evidence type="ECO:0000313" key="2">
    <source>
        <dbReference type="EMBL" id="UUD36894.1"/>
    </source>
</evidence>
<dbReference type="Gene3D" id="3.40.50.1000">
    <property type="entry name" value="HAD superfamily/HAD-like"/>
    <property type="match status" value="1"/>
</dbReference>
<dbReference type="InterPro" id="IPR006379">
    <property type="entry name" value="HAD-SF_hydro_IIB"/>
</dbReference>
<protein>
    <submittedName>
        <fullName evidence="2">Cof-type HAD-IIB family hydrolase</fullName>
    </submittedName>
</protein>
<gene>
    <name evidence="2" type="ORF">NPA09_03280</name>
</gene>
<dbReference type="PANTHER" id="PTHR10000">
    <property type="entry name" value="PHOSPHOSERINE PHOSPHATASE"/>
    <property type="match status" value="1"/>
</dbReference>
<dbReference type="RefSeq" id="WP_129722876.1">
    <property type="nucleotide sequence ID" value="NZ_CP101808.1"/>
</dbReference>
<dbReference type="InterPro" id="IPR036412">
    <property type="entry name" value="HAD-like_sf"/>
</dbReference>
<dbReference type="GO" id="GO:0016787">
    <property type="term" value="F:hydrolase activity"/>
    <property type="evidence" value="ECO:0007669"/>
    <property type="project" value="UniProtKB-KW"/>
</dbReference>
<accession>A0ABY5J2E2</accession>
<dbReference type="Pfam" id="PF08282">
    <property type="entry name" value="Hydrolase_3"/>
    <property type="match status" value="1"/>
</dbReference>
<dbReference type="PANTHER" id="PTHR10000:SF8">
    <property type="entry name" value="HAD SUPERFAMILY HYDROLASE-LIKE, TYPE 3"/>
    <property type="match status" value="1"/>
</dbReference>
<proteinExistence type="predicted"/>
<dbReference type="SUPFAM" id="SSF56784">
    <property type="entry name" value="HAD-like"/>
    <property type="match status" value="1"/>
</dbReference>
<dbReference type="InterPro" id="IPR023214">
    <property type="entry name" value="HAD_sf"/>
</dbReference>
<keyword evidence="2" id="KW-0378">Hydrolase</keyword>
<dbReference type="SFLD" id="SFLDG01140">
    <property type="entry name" value="C2.B:_Phosphomannomutase_and_P"/>
    <property type="match status" value="1"/>
</dbReference>
<dbReference type="NCBIfam" id="TIGR01484">
    <property type="entry name" value="HAD-SF-IIB"/>
    <property type="match status" value="1"/>
</dbReference>
<dbReference type="NCBIfam" id="NF045966">
    <property type="entry name" value="YcsE_rel_Pase"/>
    <property type="match status" value="1"/>
</dbReference>
<name>A0ABY5J2E2_9BACT</name>
<evidence type="ECO:0000256" key="1">
    <source>
        <dbReference type="ARBA" id="ARBA00001946"/>
    </source>
</evidence>
<reference evidence="2" key="1">
    <citation type="submission" date="2022-07" db="EMBL/GenBank/DDBJ databases">
        <title>Complete genome of Mycoplasma equigenitalium type strain T37.</title>
        <authorList>
            <person name="Spergser J."/>
        </authorList>
    </citation>
    <scope>NUCLEOTIDE SEQUENCE</scope>
    <source>
        <strain evidence="2">T37</strain>
    </source>
</reference>
<dbReference type="EMBL" id="CP101808">
    <property type="protein sequence ID" value="UUD36894.1"/>
    <property type="molecule type" value="Genomic_DNA"/>
</dbReference>